<feature type="repeat" description="WD" evidence="3">
    <location>
        <begin position="823"/>
        <end position="858"/>
    </location>
</feature>
<dbReference type="PROSITE" id="PS00018">
    <property type="entry name" value="EF_HAND_1"/>
    <property type="match status" value="1"/>
</dbReference>
<gene>
    <name evidence="6" type="ORF">PROFUN_06040</name>
</gene>
<organism evidence="6 7">
    <name type="scientific">Planoprotostelium fungivorum</name>
    <dbReference type="NCBI Taxonomy" id="1890364"/>
    <lineage>
        <taxon>Eukaryota</taxon>
        <taxon>Amoebozoa</taxon>
        <taxon>Evosea</taxon>
        <taxon>Variosea</taxon>
        <taxon>Cavosteliida</taxon>
        <taxon>Cavosteliaceae</taxon>
        <taxon>Planoprotostelium</taxon>
    </lineage>
</organism>
<dbReference type="STRING" id="1890364.A0A2P6NPU2"/>
<dbReference type="PROSITE" id="PS50082">
    <property type="entry name" value="WD_REPEATS_2"/>
    <property type="match status" value="4"/>
</dbReference>
<dbReference type="InterPro" id="IPR002048">
    <property type="entry name" value="EF_hand_dom"/>
</dbReference>
<dbReference type="SUPFAM" id="SSF47473">
    <property type="entry name" value="EF-hand"/>
    <property type="match status" value="1"/>
</dbReference>
<dbReference type="PROSITE" id="PS50294">
    <property type="entry name" value="WD_REPEATS_REGION"/>
    <property type="match status" value="4"/>
</dbReference>
<accession>A0A2P6NPU2</accession>
<sequence>MSRPSTPWKDKVLSVPAQRKERNASIEESIRKQQQQQQYLQASLINRTNFISDVTFRKAKKKQLPSVLKDVLPLGPSFGDTIRNKIRQEARELAAPASLLPKTPRTPHRTPRTPREYERPHLADTSVDFGSNEYIMREILMDLNTNSMVNIKQFFTEQGDAVNSDDFVEIMSSHIPRTQDKAKRKAHMHQLKELYCEIDENGDDNIDWEEFTDFIIKNGIMINDNANSGRKKYVQCEVMSEIKFNSLERLKYFPKLDRLVACDHSDVVRLYKPLTAQFQKQDYAMVKELKGHTGPILNAEYIPEINHLCTSSSDSQILLWDCGANYRKKHAALSTPYPQLSLRWSAQYNHLYSGCTKGSIYMWDVESENKEKSVMRELLGPTQLMASASMDSKIIFWDLNQGVVHQEMSGHVKGVFSLAYAPEHRLLFSASFDRDVLVWNPMVEALVFRLKGHHSSLVGVQAMEGTMQIVSADMDGIFKVWDIRTFECIQTFSAEPNGISGLRSFTAAVPHNQIIAGSRSLHSFHWDRPGKPWLTCNDSLVTAIYNTESHTILTASGREIKIWDAKNGTVLQTFPSISDHKMTSVCLDQRQRKIIVGTTKGDIKMFNYSNGSLLRELDPHTSEVSAVLCGPNRTFITASWDSRICVHNELLMPPKLSTTRSVHCNEKDVTFLAHSPKLSLFVAADGDHVVRWWDYDTCVAEGQMILDDEVTCLALGQTVPLLVTAESSGRLGFYSVRPAIVKNQLLRTLYPDTFDPSCKDHSPVHSMVFSKDNANLITGDEKGDIRMYDVSALAAALTSTSHRGGHKAGKLLLDTEIPLLKKWRAHSAMVVSIQWIGTTDYFLSCGRDRRVRAWNIDSSYYGTLRQSTDSKWRLPDLTNITEQNDQEIPGENNPKRKNRRNKNSQSKTAPGSQDEEVKLVRNGSLPNLVPVHSLSGANPKTSAQNSWKLQSIRNEGHLSARDPTSLISRTNRLRERMEIMGNSVSDHLSDTQLDASNRLNRALLSLNL</sequence>
<dbReference type="InterPro" id="IPR018247">
    <property type="entry name" value="EF_Hand_1_Ca_BS"/>
</dbReference>
<feature type="repeat" description="WD" evidence="3">
    <location>
        <begin position="408"/>
        <end position="440"/>
    </location>
</feature>
<dbReference type="GO" id="GO:0005509">
    <property type="term" value="F:calcium ion binding"/>
    <property type="evidence" value="ECO:0007669"/>
    <property type="project" value="InterPro"/>
</dbReference>
<evidence type="ECO:0000256" key="4">
    <source>
        <dbReference type="SAM" id="MobiDB-lite"/>
    </source>
</evidence>
<reference evidence="6 7" key="1">
    <citation type="journal article" date="2018" name="Genome Biol. Evol.">
        <title>Multiple Roots of Fruiting Body Formation in Amoebozoa.</title>
        <authorList>
            <person name="Hillmann F."/>
            <person name="Forbes G."/>
            <person name="Novohradska S."/>
            <person name="Ferling I."/>
            <person name="Riege K."/>
            <person name="Groth M."/>
            <person name="Westermann M."/>
            <person name="Marz M."/>
            <person name="Spaller T."/>
            <person name="Winckler T."/>
            <person name="Schaap P."/>
            <person name="Glockner G."/>
        </authorList>
    </citation>
    <scope>NUCLEOTIDE SEQUENCE [LARGE SCALE GENOMIC DNA]</scope>
    <source>
        <strain evidence="6 7">Jena</strain>
    </source>
</reference>
<dbReference type="SUPFAM" id="SSF50978">
    <property type="entry name" value="WD40 repeat-like"/>
    <property type="match status" value="2"/>
</dbReference>
<feature type="compositionally biased region" description="Basic and acidic residues" evidence="4">
    <location>
        <begin position="8"/>
        <end position="22"/>
    </location>
</feature>
<feature type="repeat" description="WD" evidence="3">
    <location>
        <begin position="450"/>
        <end position="491"/>
    </location>
</feature>
<feature type="region of interest" description="Disordered" evidence="4">
    <location>
        <begin position="93"/>
        <end position="116"/>
    </location>
</feature>
<feature type="region of interest" description="Disordered" evidence="4">
    <location>
        <begin position="878"/>
        <end position="917"/>
    </location>
</feature>
<comment type="caution">
    <text evidence="6">The sequence shown here is derived from an EMBL/GenBank/DDBJ whole genome shotgun (WGS) entry which is preliminary data.</text>
</comment>
<dbReference type="AlphaFoldDB" id="A0A2P6NPU2"/>
<keyword evidence="7" id="KW-1185">Reference proteome</keyword>
<dbReference type="OrthoDB" id="1068471at2759"/>
<dbReference type="Gene3D" id="2.130.10.10">
    <property type="entry name" value="YVTN repeat-like/Quinoprotein amine dehydrogenase"/>
    <property type="match status" value="4"/>
</dbReference>
<dbReference type="Gene3D" id="1.10.238.10">
    <property type="entry name" value="EF-hand"/>
    <property type="match status" value="1"/>
</dbReference>
<dbReference type="EMBL" id="MDYQ01000037">
    <property type="protein sequence ID" value="PRP85918.1"/>
    <property type="molecule type" value="Genomic_DNA"/>
</dbReference>
<feature type="region of interest" description="Disordered" evidence="4">
    <location>
        <begin position="1"/>
        <end position="22"/>
    </location>
</feature>
<keyword evidence="2" id="KW-0106">Calcium</keyword>
<evidence type="ECO:0000259" key="5">
    <source>
        <dbReference type="PROSITE" id="PS50222"/>
    </source>
</evidence>
<dbReference type="InterPro" id="IPR011992">
    <property type="entry name" value="EF-hand-dom_pair"/>
</dbReference>
<dbReference type="CDD" id="cd00200">
    <property type="entry name" value="WD40"/>
    <property type="match status" value="1"/>
</dbReference>
<dbReference type="InParanoid" id="A0A2P6NPU2"/>
<dbReference type="Pfam" id="PF00400">
    <property type="entry name" value="WD40"/>
    <property type="match status" value="6"/>
</dbReference>
<keyword evidence="1" id="KW-0677">Repeat</keyword>
<feature type="repeat" description="WD" evidence="3">
    <location>
        <begin position="289"/>
        <end position="321"/>
    </location>
</feature>
<evidence type="ECO:0000256" key="2">
    <source>
        <dbReference type="ARBA" id="ARBA00022837"/>
    </source>
</evidence>
<evidence type="ECO:0000313" key="7">
    <source>
        <dbReference type="Proteomes" id="UP000241769"/>
    </source>
</evidence>
<feature type="domain" description="EF-hand" evidence="5">
    <location>
        <begin position="186"/>
        <end position="221"/>
    </location>
</feature>
<evidence type="ECO:0000256" key="3">
    <source>
        <dbReference type="PROSITE-ProRule" id="PRU00221"/>
    </source>
</evidence>
<protein>
    <recommendedName>
        <fullName evidence="5">EF-hand domain-containing protein</fullName>
    </recommendedName>
</protein>
<dbReference type="InterPro" id="IPR036322">
    <property type="entry name" value="WD40_repeat_dom_sf"/>
</dbReference>
<name>A0A2P6NPU2_9EUKA</name>
<dbReference type="PANTHER" id="PTHR44324:SF4">
    <property type="entry name" value="WD40 REPEAT DOMAIN 95"/>
    <property type="match status" value="1"/>
</dbReference>
<dbReference type="InterPro" id="IPR015943">
    <property type="entry name" value="WD40/YVTN_repeat-like_dom_sf"/>
</dbReference>
<evidence type="ECO:0000256" key="1">
    <source>
        <dbReference type="ARBA" id="ARBA00022737"/>
    </source>
</evidence>
<keyword evidence="3" id="KW-0853">WD repeat</keyword>
<evidence type="ECO:0000313" key="6">
    <source>
        <dbReference type="EMBL" id="PRP85918.1"/>
    </source>
</evidence>
<dbReference type="InterPro" id="IPR001680">
    <property type="entry name" value="WD40_rpt"/>
</dbReference>
<dbReference type="PANTHER" id="PTHR44324">
    <property type="entry name" value="WD40 REPEAT DOMAIN 95"/>
    <property type="match status" value="1"/>
</dbReference>
<proteinExistence type="predicted"/>
<dbReference type="InterPro" id="IPR051242">
    <property type="entry name" value="WD-EF-hand_domain"/>
</dbReference>
<dbReference type="PROSITE" id="PS50222">
    <property type="entry name" value="EF_HAND_2"/>
    <property type="match status" value="1"/>
</dbReference>
<dbReference type="SMART" id="SM00320">
    <property type="entry name" value="WD40"/>
    <property type="match status" value="12"/>
</dbReference>
<dbReference type="Proteomes" id="UP000241769">
    <property type="component" value="Unassembled WGS sequence"/>
</dbReference>